<feature type="transmembrane region" description="Helical" evidence="1">
    <location>
        <begin position="21"/>
        <end position="45"/>
    </location>
</feature>
<accession>A0ABS1EPC4</accession>
<keyword evidence="1" id="KW-0812">Transmembrane</keyword>
<evidence type="ECO:0000313" key="3">
    <source>
        <dbReference type="Proteomes" id="UP000596739"/>
    </source>
</evidence>
<dbReference type="PANTHER" id="PTHR36832">
    <property type="entry name" value="SLR1174 PROTEIN-RELATED"/>
    <property type="match status" value="1"/>
</dbReference>
<organism evidence="2 3">
    <name type="scientific">Clostridium yunnanense</name>
    <dbReference type="NCBI Taxonomy" id="2800325"/>
    <lineage>
        <taxon>Bacteria</taxon>
        <taxon>Bacillati</taxon>
        <taxon>Bacillota</taxon>
        <taxon>Clostridia</taxon>
        <taxon>Eubacteriales</taxon>
        <taxon>Clostridiaceae</taxon>
        <taxon>Clostridium</taxon>
    </lineage>
</organism>
<feature type="transmembrane region" description="Helical" evidence="1">
    <location>
        <begin position="239"/>
        <end position="258"/>
    </location>
</feature>
<dbReference type="PANTHER" id="PTHR36832:SF1">
    <property type="entry name" value="SLR1174 PROTEIN"/>
    <property type="match status" value="1"/>
</dbReference>
<evidence type="ECO:0000313" key="2">
    <source>
        <dbReference type="EMBL" id="MBK1811211.1"/>
    </source>
</evidence>
<sequence length="270" mass="31197">MMIVSAKKYFSMIRGGMIEGITFRFSYLSTLIGNIIYLIVIYFLWKSIFASSMRDTVNGMNFNETMIYLVIAVAISNFIEVQVVWEMERIFQTGKIILDITKPISFPKYLFFQMMGRRVDYFITIFIPMFIIIFFMTDGFIKIGLNLVFFFISLCIAIVISYFIDFIIGLIVFYTHATWGINTMKSVIISLCSGALIPLSFFPPKIKNIMDLLPFKAIYDIPINTLISGDLDVFNWVKLFAFQVFWCIILMIIGICFWNKSKKAIVINGG</sequence>
<dbReference type="EMBL" id="JAENHN010000034">
    <property type="protein sequence ID" value="MBK1811211.1"/>
    <property type="molecule type" value="Genomic_DNA"/>
</dbReference>
<evidence type="ECO:0008006" key="4">
    <source>
        <dbReference type="Google" id="ProtNLM"/>
    </source>
</evidence>
<feature type="transmembrane region" description="Helical" evidence="1">
    <location>
        <begin position="186"/>
        <end position="203"/>
    </location>
</feature>
<name>A0ABS1EPC4_9CLOT</name>
<keyword evidence="1" id="KW-1133">Transmembrane helix</keyword>
<evidence type="ECO:0000256" key="1">
    <source>
        <dbReference type="SAM" id="Phobius"/>
    </source>
</evidence>
<feature type="transmembrane region" description="Helical" evidence="1">
    <location>
        <begin position="121"/>
        <end position="141"/>
    </location>
</feature>
<reference evidence="3" key="1">
    <citation type="submission" date="2021-01" db="EMBL/GenBank/DDBJ databases">
        <title>Genome public.</title>
        <authorList>
            <person name="Liu C."/>
            <person name="Sun Q."/>
        </authorList>
    </citation>
    <scope>NUCLEOTIDE SEQUENCE [LARGE SCALE GENOMIC DNA]</scope>
    <source>
        <strain evidence="3">YIM B02505</strain>
    </source>
</reference>
<gene>
    <name evidence="2" type="ORF">JHL18_11270</name>
</gene>
<keyword evidence="3" id="KW-1185">Reference proteome</keyword>
<feature type="transmembrane region" description="Helical" evidence="1">
    <location>
        <begin position="65"/>
        <end position="85"/>
    </location>
</feature>
<proteinExistence type="predicted"/>
<dbReference type="Proteomes" id="UP000596739">
    <property type="component" value="Unassembled WGS sequence"/>
</dbReference>
<comment type="caution">
    <text evidence="2">The sequence shown here is derived from an EMBL/GenBank/DDBJ whole genome shotgun (WGS) entry which is preliminary data.</text>
</comment>
<dbReference type="RefSeq" id="WP_200269200.1">
    <property type="nucleotide sequence ID" value="NZ_JAENHN010000034.1"/>
</dbReference>
<feature type="transmembrane region" description="Helical" evidence="1">
    <location>
        <begin position="147"/>
        <end position="174"/>
    </location>
</feature>
<keyword evidence="1" id="KW-0472">Membrane</keyword>
<protein>
    <recommendedName>
        <fullName evidence="4">ABC transporter permease</fullName>
    </recommendedName>
</protein>